<organism evidence="1 3">
    <name type="scientific">Rotaria sordida</name>
    <dbReference type="NCBI Taxonomy" id="392033"/>
    <lineage>
        <taxon>Eukaryota</taxon>
        <taxon>Metazoa</taxon>
        <taxon>Spiralia</taxon>
        <taxon>Gnathifera</taxon>
        <taxon>Rotifera</taxon>
        <taxon>Eurotatoria</taxon>
        <taxon>Bdelloidea</taxon>
        <taxon>Philodinida</taxon>
        <taxon>Philodinidae</taxon>
        <taxon>Rotaria</taxon>
    </lineage>
</organism>
<comment type="caution">
    <text evidence="1">The sequence shown here is derived from an EMBL/GenBank/DDBJ whole genome shotgun (WGS) entry which is preliminary data.</text>
</comment>
<dbReference type="Proteomes" id="UP000663854">
    <property type="component" value="Unassembled WGS sequence"/>
</dbReference>
<name>A0A813ZSP6_9BILA</name>
<dbReference type="InterPro" id="IPR036812">
    <property type="entry name" value="NAD(P)_OxRdtase_dom_sf"/>
</dbReference>
<dbReference type="SUPFAM" id="SSF51430">
    <property type="entry name" value="NAD(P)-linked oxidoreductase"/>
    <property type="match status" value="1"/>
</dbReference>
<dbReference type="EMBL" id="CAJNOH010000143">
    <property type="protein sequence ID" value="CAF0903396.1"/>
    <property type="molecule type" value="Genomic_DNA"/>
</dbReference>
<sequence>MHDEVVIFLKPYDTLIELQLQDRIRSIGVNRFNQQRSIVDYCRQYEICLMCYSSLARRQSLLHPFVIELPRKYQRKPAQILFR</sequence>
<evidence type="ECO:0000313" key="2">
    <source>
        <dbReference type="EMBL" id="CAF0940875.1"/>
    </source>
</evidence>
<reference evidence="1" key="1">
    <citation type="submission" date="2021-02" db="EMBL/GenBank/DDBJ databases">
        <authorList>
            <person name="Nowell W R."/>
        </authorList>
    </citation>
    <scope>NUCLEOTIDE SEQUENCE</scope>
</reference>
<dbReference type="AlphaFoldDB" id="A0A813ZSP6"/>
<dbReference type="InterPro" id="IPR020471">
    <property type="entry name" value="AKR"/>
</dbReference>
<dbReference type="GO" id="GO:0016491">
    <property type="term" value="F:oxidoreductase activity"/>
    <property type="evidence" value="ECO:0007669"/>
    <property type="project" value="InterPro"/>
</dbReference>
<evidence type="ECO:0000313" key="4">
    <source>
        <dbReference type="Proteomes" id="UP000663870"/>
    </source>
</evidence>
<gene>
    <name evidence="2" type="ORF">JXQ802_LOCUS11153</name>
    <name evidence="1" type="ORF">PYM288_LOCUS9641</name>
</gene>
<dbReference type="Proteomes" id="UP000663870">
    <property type="component" value="Unassembled WGS sequence"/>
</dbReference>
<dbReference type="Gene3D" id="3.20.20.100">
    <property type="entry name" value="NADP-dependent oxidoreductase domain"/>
    <property type="match status" value="1"/>
</dbReference>
<evidence type="ECO:0000313" key="3">
    <source>
        <dbReference type="Proteomes" id="UP000663854"/>
    </source>
</evidence>
<proteinExistence type="predicted"/>
<protein>
    <submittedName>
        <fullName evidence="1">Uncharacterized protein</fullName>
    </submittedName>
</protein>
<dbReference type="EMBL" id="CAJNOL010000218">
    <property type="protein sequence ID" value="CAF0940875.1"/>
    <property type="molecule type" value="Genomic_DNA"/>
</dbReference>
<dbReference type="PRINTS" id="PR00069">
    <property type="entry name" value="ALDKETRDTASE"/>
</dbReference>
<evidence type="ECO:0000313" key="1">
    <source>
        <dbReference type="EMBL" id="CAF0903396.1"/>
    </source>
</evidence>
<keyword evidence="4" id="KW-1185">Reference proteome</keyword>
<accession>A0A813ZSP6</accession>